<dbReference type="EMBL" id="RXHU01000005">
    <property type="protein sequence ID" value="RTE11614.1"/>
    <property type="molecule type" value="Genomic_DNA"/>
</dbReference>
<evidence type="ECO:0000313" key="1">
    <source>
        <dbReference type="EMBL" id="RTE11614.1"/>
    </source>
</evidence>
<reference evidence="1 2" key="1">
    <citation type="submission" date="2018-12" db="EMBL/GenBank/DDBJ databases">
        <title>Bacillus ochoae sp. nov., Paenibacillus whitsoniae sp. nov., Paenibacillus spiritus sp. nov. Isolated from the Mars Exploration Rover during spacecraft assembly.</title>
        <authorList>
            <person name="Seuylemezian A."/>
            <person name="Vaishampayan P."/>
        </authorList>
    </citation>
    <scope>NUCLEOTIDE SEQUENCE [LARGE SCALE GENOMIC DNA]</scope>
    <source>
        <strain evidence="1 2">MER 54</strain>
    </source>
</reference>
<protein>
    <submittedName>
        <fullName evidence="1">DUF72 domain-containing protein</fullName>
    </submittedName>
</protein>
<dbReference type="OrthoDB" id="9780310at2"/>
<dbReference type="InterPro" id="IPR002763">
    <property type="entry name" value="DUF72"/>
</dbReference>
<organism evidence="1 2">
    <name type="scientific">Paenibacillus whitsoniae</name>
    <dbReference type="NCBI Taxonomy" id="2496558"/>
    <lineage>
        <taxon>Bacteria</taxon>
        <taxon>Bacillati</taxon>
        <taxon>Bacillota</taxon>
        <taxon>Bacilli</taxon>
        <taxon>Bacillales</taxon>
        <taxon>Paenibacillaceae</taxon>
        <taxon>Paenibacillus</taxon>
    </lineage>
</organism>
<dbReference type="Gene3D" id="3.20.20.410">
    <property type="entry name" value="Protein of unknown function UPF0759"/>
    <property type="match status" value="1"/>
</dbReference>
<dbReference type="InterPro" id="IPR036520">
    <property type="entry name" value="UPF0759_sf"/>
</dbReference>
<evidence type="ECO:0000313" key="2">
    <source>
        <dbReference type="Proteomes" id="UP000276128"/>
    </source>
</evidence>
<gene>
    <name evidence="1" type="ORF">EJQ19_00910</name>
</gene>
<proteinExistence type="predicted"/>
<sequence length="285" mass="33072">MITIGLAGWGDHDLIYGPGIRQPDKLRTYNRYFKAVEVDSSYYAIHKPEMFEKWAAETSADFTFLVKAFQGMTGQSQVKYSDSDMAELFRNFRASMEPLIDAGKLKAVLFQYPPWFDCTREHVQIVRAARRRMDDVPLALEFRHQSWFEPGMRERTLQFMRDEGWAHSVCDEPQVMPGSVPIVPEATHPALTVVRFHGRNAPGWTNNGQDDWRAVRYLYKYSQEELLAWKERLEKLQRESKELCVIFNNNSGGDAAANARQLMEMLGQERRELPPEPPEQMALFE</sequence>
<name>A0A430JKN3_9BACL</name>
<dbReference type="RefSeq" id="WP_126139333.1">
    <property type="nucleotide sequence ID" value="NZ_RXHU01000005.1"/>
</dbReference>
<accession>A0A430JKN3</accession>
<keyword evidence="2" id="KW-1185">Reference proteome</keyword>
<dbReference type="Pfam" id="PF01904">
    <property type="entry name" value="DUF72"/>
    <property type="match status" value="1"/>
</dbReference>
<dbReference type="PANTHER" id="PTHR30348:SF13">
    <property type="entry name" value="UPF0759 PROTEIN YUNF"/>
    <property type="match status" value="1"/>
</dbReference>
<dbReference type="SUPFAM" id="SSF117396">
    <property type="entry name" value="TM1631-like"/>
    <property type="match status" value="1"/>
</dbReference>
<dbReference type="Proteomes" id="UP000276128">
    <property type="component" value="Unassembled WGS sequence"/>
</dbReference>
<comment type="caution">
    <text evidence="1">The sequence shown here is derived from an EMBL/GenBank/DDBJ whole genome shotgun (WGS) entry which is preliminary data.</text>
</comment>
<dbReference type="PANTHER" id="PTHR30348">
    <property type="entry name" value="UNCHARACTERIZED PROTEIN YECE"/>
    <property type="match status" value="1"/>
</dbReference>
<dbReference type="AlphaFoldDB" id="A0A430JKN3"/>